<reference evidence="12" key="1">
    <citation type="submission" date="2025-08" db="UniProtKB">
        <authorList>
            <consortium name="RefSeq"/>
        </authorList>
    </citation>
    <scope>IDENTIFICATION</scope>
</reference>
<keyword evidence="11" id="KW-1185">Reference proteome</keyword>
<dbReference type="PANTHER" id="PTHR12196:SF2">
    <property type="entry name" value="DIPHTHINE--AMMONIA LIGASE"/>
    <property type="match status" value="1"/>
</dbReference>
<evidence type="ECO:0000256" key="8">
    <source>
        <dbReference type="ARBA" id="ARBA00032849"/>
    </source>
</evidence>
<evidence type="ECO:0000256" key="9">
    <source>
        <dbReference type="ARBA" id="ARBA00048108"/>
    </source>
</evidence>
<gene>
    <name evidence="12" type="primary">LOC112054202</name>
</gene>
<dbReference type="CDD" id="cd01994">
    <property type="entry name" value="AANH_PF0828-like"/>
    <property type="match status" value="1"/>
</dbReference>
<dbReference type="PANTHER" id="PTHR12196">
    <property type="entry name" value="DOMAIN OF UNKNOWN FUNCTION 71 DUF71 -CONTAINING PROTEIN"/>
    <property type="match status" value="1"/>
</dbReference>
<evidence type="ECO:0000259" key="10">
    <source>
        <dbReference type="Pfam" id="PF01902"/>
    </source>
</evidence>
<name>A0ABM3LSN0_BICAN</name>
<dbReference type="Gene3D" id="3.40.50.620">
    <property type="entry name" value="HUPs"/>
    <property type="match status" value="1"/>
</dbReference>
<dbReference type="Pfam" id="PF01902">
    <property type="entry name" value="Diphthami_syn_2"/>
    <property type="match status" value="1"/>
</dbReference>
<feature type="domain" description="Diphthamide synthase" evidence="10">
    <location>
        <begin position="1"/>
        <end position="226"/>
    </location>
</feature>
<dbReference type="Pfam" id="PF01042">
    <property type="entry name" value="Ribonuc_L-PSP"/>
    <property type="match status" value="2"/>
</dbReference>
<evidence type="ECO:0000313" key="12">
    <source>
        <dbReference type="RefSeq" id="XP_052742084.1"/>
    </source>
</evidence>
<dbReference type="InterPro" id="IPR006175">
    <property type="entry name" value="YjgF/YER057c/UK114"/>
</dbReference>
<dbReference type="RefSeq" id="XP_052742084.1">
    <property type="nucleotide sequence ID" value="XM_052886124.1"/>
</dbReference>
<dbReference type="CDD" id="cd06156">
    <property type="entry name" value="eu_AANH_C_2"/>
    <property type="match status" value="1"/>
</dbReference>
<dbReference type="InterPro" id="IPR002761">
    <property type="entry name" value="Diphthami_syn_dom"/>
</dbReference>
<accession>A0ABM3LSN0</accession>
<evidence type="ECO:0000313" key="11">
    <source>
        <dbReference type="Proteomes" id="UP001652582"/>
    </source>
</evidence>
<evidence type="ECO:0000256" key="3">
    <source>
        <dbReference type="ARBA" id="ARBA00012089"/>
    </source>
</evidence>
<dbReference type="Gene3D" id="3.30.1330.40">
    <property type="entry name" value="RutC-like"/>
    <property type="match status" value="2"/>
</dbReference>
<dbReference type="Gene3D" id="3.90.1490.10">
    <property type="entry name" value="putative n-type atp pyrophosphatase, domain 2"/>
    <property type="match status" value="1"/>
</dbReference>
<comment type="similarity">
    <text evidence="2">Belongs to the Diphthine--ammonia ligase family.</text>
</comment>
<dbReference type="Proteomes" id="UP001652582">
    <property type="component" value="Chromosome 16"/>
</dbReference>
<evidence type="ECO:0000256" key="2">
    <source>
        <dbReference type="ARBA" id="ARBA00008496"/>
    </source>
</evidence>
<dbReference type="InterPro" id="IPR014729">
    <property type="entry name" value="Rossmann-like_a/b/a_fold"/>
</dbReference>
<sequence length="949" mass="104673">MKAVALISGGKDSCYNMMQCIGAGHSIVALANLQPVYKDEMDSYMYQTVGHHGIDLYAEAMGLPLYRAKISGVAVDQGRNYEPTDNDEVEDLYRLLSKIKNELDIEAVACGAILSDYQRIRVENVCQRLGLVSLAYLWRRNQKELLQEMIASGVEAIIIKVAALGLDPRVHLGMTIKDIQPHILVMQEKYGLNVCGEGGEYETFTLDCPLFRKKLVIDESEMVIHTEDPVASVGYLNLKLHLEDKGNYETIKLPPTVRNSLDFVKDLSDTVFSDISDIELSETELESIEKLEKVEKIKNNEIHPLLTYSGDNVEALNSSDSEEVEGGYYYDEMHDPSEIHPISDHRTIYGNRHGWYFIGGIVGEGVDTAVATKDAMKKLINLLESENLQLHDVCSVNIYMRDMEQYAALNRVYVDTFSFPNPPTRVCVQCPLPSDVGLILDGVAYKAVNNNQDSDGILKERMTMHVQGISHWAPANIGPYSQAFKVGEVLGTCGQIALVPGCMQLTEGGARAQCSLALRHLTRVLRAAHPRAHIRSVVQSVCYVTGRGAAREARRQLERRTAGAIVQCAVVQALPRAANVEWHAWAHTDNNRFEYEETGCNVGDYKVAITRRWNYENTVAAIVCYVATGSSPSTSQVSFPDAAACGRHRAHAAAMPPRELAAVLEYALRKLLNDCQEREPCPALYVRIFYQVSVCNCGLSPATSQVSFPDAAACGRHRAHAAAMPPRELAAVLEYALRKLLNDCQEREPCPALYVRIFYQVSVCNCGLSPATSQVSFPDAAACGRHRAHAAAMPPRELAAVLEYALRKLLNDCQEREPCPALYVRIFYQVSVCNCGLSPATSQVSFPDAAACGRHRAHAAAMPPRELAAVLEYALRKLLNDCQEREPCPALYVRIFYQVWGSPTPASMSACAAAVGARLNARVALTAVPVVALHNAFTFLSISGLRLQE</sequence>
<evidence type="ECO:0000256" key="5">
    <source>
        <dbReference type="ARBA" id="ARBA00029814"/>
    </source>
</evidence>
<comment type="catalytic activity">
    <reaction evidence="9">
        <text>diphthine-[translation elongation factor 2] + NH4(+) + ATP = diphthamide-[translation elongation factor 2] + AMP + diphosphate + H(+)</text>
        <dbReference type="Rhea" id="RHEA:19753"/>
        <dbReference type="Rhea" id="RHEA-COMP:10172"/>
        <dbReference type="Rhea" id="RHEA-COMP:10174"/>
        <dbReference type="ChEBI" id="CHEBI:15378"/>
        <dbReference type="ChEBI" id="CHEBI:16692"/>
        <dbReference type="ChEBI" id="CHEBI:28938"/>
        <dbReference type="ChEBI" id="CHEBI:30616"/>
        <dbReference type="ChEBI" id="CHEBI:33019"/>
        <dbReference type="ChEBI" id="CHEBI:82696"/>
        <dbReference type="ChEBI" id="CHEBI:456215"/>
        <dbReference type="EC" id="6.3.1.14"/>
    </reaction>
</comment>
<dbReference type="NCBIfam" id="TIGR00290">
    <property type="entry name" value="MJ0570_dom"/>
    <property type="match status" value="1"/>
</dbReference>
<evidence type="ECO:0000256" key="7">
    <source>
        <dbReference type="ARBA" id="ARBA00031552"/>
    </source>
</evidence>
<organism evidence="11 12">
    <name type="scientific">Bicyclus anynana</name>
    <name type="common">Squinting bush brown butterfly</name>
    <dbReference type="NCBI Taxonomy" id="110368"/>
    <lineage>
        <taxon>Eukaryota</taxon>
        <taxon>Metazoa</taxon>
        <taxon>Ecdysozoa</taxon>
        <taxon>Arthropoda</taxon>
        <taxon>Hexapoda</taxon>
        <taxon>Insecta</taxon>
        <taxon>Pterygota</taxon>
        <taxon>Neoptera</taxon>
        <taxon>Endopterygota</taxon>
        <taxon>Lepidoptera</taxon>
        <taxon>Glossata</taxon>
        <taxon>Ditrysia</taxon>
        <taxon>Papilionoidea</taxon>
        <taxon>Nymphalidae</taxon>
        <taxon>Satyrinae</taxon>
        <taxon>Satyrini</taxon>
        <taxon>Mycalesina</taxon>
        <taxon>Bicyclus</taxon>
    </lineage>
</organism>
<evidence type="ECO:0000256" key="4">
    <source>
        <dbReference type="ARBA" id="ARBA00018426"/>
    </source>
</evidence>
<dbReference type="CDD" id="cd06155">
    <property type="entry name" value="eu_AANH_C_1"/>
    <property type="match status" value="1"/>
</dbReference>
<dbReference type="EC" id="6.3.1.14" evidence="3"/>
<dbReference type="InterPro" id="IPR035959">
    <property type="entry name" value="RutC-like_sf"/>
</dbReference>
<dbReference type="GeneID" id="112054202"/>
<dbReference type="SUPFAM" id="SSF55298">
    <property type="entry name" value="YjgF-like"/>
    <property type="match status" value="2"/>
</dbReference>
<protein>
    <recommendedName>
        <fullName evidence="4">Diphthine--ammonia ligase</fullName>
        <ecNumber evidence="3">6.3.1.14</ecNumber>
    </recommendedName>
    <alternativeName>
        <fullName evidence="6">ATP-binding domain-containing protein 4</fullName>
    </alternativeName>
    <alternativeName>
        <fullName evidence="5">Diphthamide synthase</fullName>
    </alternativeName>
    <alternativeName>
        <fullName evidence="7">Diphthamide synthetase</fullName>
    </alternativeName>
    <alternativeName>
        <fullName evidence="8">Protein DPH6 homolog</fullName>
    </alternativeName>
</protein>
<proteinExistence type="inferred from homology"/>
<evidence type="ECO:0000256" key="1">
    <source>
        <dbReference type="ARBA" id="ARBA00005156"/>
    </source>
</evidence>
<dbReference type="InterPro" id="IPR030662">
    <property type="entry name" value="DPH6/MJ0570"/>
</dbReference>
<comment type="pathway">
    <text evidence="1">Protein modification; peptidyl-diphthamide biosynthesis.</text>
</comment>
<dbReference type="SUPFAM" id="SSF52402">
    <property type="entry name" value="Adenine nucleotide alpha hydrolases-like"/>
    <property type="match status" value="1"/>
</dbReference>
<evidence type="ECO:0000256" key="6">
    <source>
        <dbReference type="ARBA" id="ARBA00031202"/>
    </source>
</evidence>